<dbReference type="AlphaFoldDB" id="A0A2L1GLL7"/>
<dbReference type="Pfam" id="PF01636">
    <property type="entry name" value="APH"/>
    <property type="match status" value="1"/>
</dbReference>
<evidence type="ECO:0000256" key="1">
    <source>
        <dbReference type="SAM" id="MobiDB-lite"/>
    </source>
</evidence>
<protein>
    <recommendedName>
        <fullName evidence="2">Aminoglycoside phosphotransferase domain-containing protein</fullName>
    </recommendedName>
</protein>
<feature type="domain" description="Aminoglycoside phosphotransferase" evidence="2">
    <location>
        <begin position="113"/>
        <end position="281"/>
    </location>
</feature>
<dbReference type="EMBL" id="CP021255">
    <property type="protein sequence ID" value="AVD70562.1"/>
    <property type="molecule type" value="Genomic_DNA"/>
</dbReference>
<reference evidence="3 4" key="1">
    <citation type="journal article" date="2018" name="MBio">
        <title>Insights into the evolution of host association through the isolation and characterization of a novel human periodontal pathobiont, Desulfobulbus oralis.</title>
        <authorList>
            <person name="Cross K.L."/>
            <person name="Chirania P."/>
            <person name="Xiong W."/>
            <person name="Beall C.J."/>
            <person name="Elkins J.G."/>
            <person name="Giannone R.J."/>
            <person name="Griffen A.L."/>
            <person name="Guss A.M."/>
            <person name="Hettich R.L."/>
            <person name="Joshi S.S."/>
            <person name="Mokrzan E.M."/>
            <person name="Martin R.K."/>
            <person name="Zhulin I.B."/>
            <person name="Leys E.J."/>
            <person name="Podar M."/>
        </authorList>
    </citation>
    <scope>NUCLEOTIDE SEQUENCE [LARGE SCALE GENOMIC DNA]</scope>
    <source>
        <strain evidence="3 4">ORNL</strain>
    </source>
</reference>
<evidence type="ECO:0000259" key="2">
    <source>
        <dbReference type="Pfam" id="PF01636"/>
    </source>
</evidence>
<accession>A0A2L1GLL7</accession>
<dbReference type="InterPro" id="IPR002575">
    <property type="entry name" value="Aminoglycoside_PTrfase"/>
</dbReference>
<dbReference type="OrthoDB" id="581471at2"/>
<feature type="compositionally biased region" description="Basic and acidic residues" evidence="1">
    <location>
        <begin position="1"/>
        <end position="10"/>
    </location>
</feature>
<sequence>MPGMKPEHRAVPIGRGTSAPVPVHDPESRIADSKMPMLVQALDPAYMTRALREQVEASGRNPFAGTAWQVAAIYVRRHKPGRRCLIEYELTDPEKGGRFSVLGKIRARGLDRRSHAVQRHLWENGFDGSCADGVSVPEPLGLLPHLSMWLQKKVPARPVIEGLHGENGPALAGRIAGALHKLHRLGPLSERVHGVEDELRILETQLTAVTWLHPAWKNRIDELLAACTRLGRSLPYCPPCPSQRDCYHDNILFDGDRLFLVDLDLYCQGDPGLDPGNCLAHLIDYGLRSQGEPDRLSGIEQALAARFGALTGHVHDQRVAVYTTLSLARLIAVSTRIHGREQWTGRLMDLCELRIKELHS</sequence>
<keyword evidence="4" id="KW-1185">Reference proteome</keyword>
<dbReference type="SUPFAM" id="SSF56112">
    <property type="entry name" value="Protein kinase-like (PK-like)"/>
    <property type="match status" value="1"/>
</dbReference>
<dbReference type="Proteomes" id="UP000239867">
    <property type="component" value="Chromosome"/>
</dbReference>
<evidence type="ECO:0000313" key="4">
    <source>
        <dbReference type="Proteomes" id="UP000239867"/>
    </source>
</evidence>
<name>A0A2L1GLL7_9BACT</name>
<organism evidence="3 4">
    <name type="scientific">Desulfobulbus oralis</name>
    <dbReference type="NCBI Taxonomy" id="1986146"/>
    <lineage>
        <taxon>Bacteria</taxon>
        <taxon>Pseudomonadati</taxon>
        <taxon>Thermodesulfobacteriota</taxon>
        <taxon>Desulfobulbia</taxon>
        <taxon>Desulfobulbales</taxon>
        <taxon>Desulfobulbaceae</taxon>
        <taxon>Desulfobulbus</taxon>
    </lineage>
</organism>
<gene>
    <name evidence="3" type="ORF">CAY53_02930</name>
</gene>
<dbReference type="RefSeq" id="WP_104935859.1">
    <property type="nucleotide sequence ID" value="NZ_CP021255.1"/>
</dbReference>
<evidence type="ECO:0000313" key="3">
    <source>
        <dbReference type="EMBL" id="AVD70562.1"/>
    </source>
</evidence>
<dbReference type="InterPro" id="IPR011009">
    <property type="entry name" value="Kinase-like_dom_sf"/>
</dbReference>
<feature type="region of interest" description="Disordered" evidence="1">
    <location>
        <begin position="1"/>
        <end position="23"/>
    </location>
</feature>
<dbReference type="Gene3D" id="3.90.1200.10">
    <property type="match status" value="1"/>
</dbReference>
<dbReference type="KEGG" id="deo:CAY53_02930"/>
<proteinExistence type="predicted"/>